<dbReference type="OrthoDB" id="5422719at2759"/>
<evidence type="ECO:0000313" key="3">
    <source>
        <dbReference type="Proteomes" id="UP000664203"/>
    </source>
</evidence>
<organism evidence="2 3">
    <name type="scientific">Alectoria fallacina</name>
    <dbReference type="NCBI Taxonomy" id="1903189"/>
    <lineage>
        <taxon>Eukaryota</taxon>
        <taxon>Fungi</taxon>
        <taxon>Dikarya</taxon>
        <taxon>Ascomycota</taxon>
        <taxon>Pezizomycotina</taxon>
        <taxon>Lecanoromycetes</taxon>
        <taxon>OSLEUM clade</taxon>
        <taxon>Lecanoromycetidae</taxon>
        <taxon>Lecanorales</taxon>
        <taxon>Lecanorineae</taxon>
        <taxon>Parmeliaceae</taxon>
        <taxon>Alectoria</taxon>
    </lineage>
</organism>
<proteinExistence type="predicted"/>
<feature type="region of interest" description="Disordered" evidence="1">
    <location>
        <begin position="1"/>
        <end position="100"/>
    </location>
</feature>
<reference evidence="2" key="1">
    <citation type="submission" date="2021-03" db="EMBL/GenBank/DDBJ databases">
        <authorList>
            <person name="Tagirdzhanova G."/>
        </authorList>
    </citation>
    <scope>NUCLEOTIDE SEQUENCE</scope>
</reference>
<feature type="region of interest" description="Disordered" evidence="1">
    <location>
        <begin position="720"/>
        <end position="766"/>
    </location>
</feature>
<sequence length="941" mass="105200">MPSKSKSIVHGLGVDMSCVRAINRPSESPPKPTSTDRPPSDALPTESCEPHRGQALVPRPEQTASAKRERRTATKQASPKVVLPAIQMQTSHKKTPLQSSTARSWPLVLPTHHQSSGPSNDKRHLRQTVAKAEKGMHIPSKKKKNSDFSTIQAQRQQACKEKRVVPSIEHSTPDCSTDDAEDSDYLSSPAELADEAIISASNTPSKRRPRKHFNTRTNAESSAISGPIPGSSSLPSSLQAHGSMDVFKRELSTASQQSPDLEAAAMPISPSPSIWNPQLRREKYKDVDFVELPKEVYEYKKTKKEMRQRLAVKKEAMMAGRRKEKGKLAERRAIEETDETMRKIDKRKTKGEELGQIEPRKRQKSLKSSKTGLIDHSVTDDGKIPRKECQSSNTTRAPRSHKGKTIERKAQIYEAVMVKAEDWSDINNVYFNADVEARGCSFKGSEHGNVQGSVRTGAQARELQASEERFGEPHRQASIQHAQQRRNSNQDWRKSCRRREVSVPEVSRTCSCALLPEYFTRDPHHVPCLATWPGGKLEFFEHIKQMGYCPGSIHPPNVVDACMKMLRERSYPNHGDEQSLESNVEFAHGFLSANDRDDNHSVRGQSSISPPTFYGYGKSCQIRPNVGSSSRFGREMIRTPLSLNPRPSPTRVQPPNDIAPNALPVRSEVSKLPNQIARLVDQDPSSAVFDDASFCLTPPNSSPLGKRRIADIPSRFQIFDTSTTEEDNAPVRSPKAQPRTSSRHSQEQTSSNVQRPRPQSAPIDFASRKITVDGRNFAPQTAQRLHEKALGELSNNAILLDIKDMKQTLSSHKVILEHLAAAPSTQSAASQPATATAATISVTRNGAERSNSKKKKKASVAERKLKFPVLDRKVDKDLRLPDDNLIEIGRNKNHYERHVKAPYTFSWHGRLYAEYNYLLDRRDNGVPVWTGKQMKRVMRSA</sequence>
<feature type="compositionally biased region" description="Basic and acidic residues" evidence="1">
    <location>
        <begin position="466"/>
        <end position="475"/>
    </location>
</feature>
<dbReference type="EMBL" id="CAJPDR010000027">
    <property type="protein sequence ID" value="CAF9908309.1"/>
    <property type="molecule type" value="Genomic_DNA"/>
</dbReference>
<feature type="compositionally biased region" description="Basic residues" evidence="1">
    <location>
        <begin position="205"/>
        <end position="214"/>
    </location>
</feature>
<feature type="region of interest" description="Disordered" evidence="1">
    <location>
        <begin position="466"/>
        <end position="493"/>
    </location>
</feature>
<comment type="caution">
    <text evidence="2">The sequence shown here is derived from an EMBL/GenBank/DDBJ whole genome shotgun (WGS) entry which is preliminary data.</text>
</comment>
<feature type="compositionally biased region" description="Polar residues" evidence="1">
    <location>
        <begin position="147"/>
        <end position="157"/>
    </location>
</feature>
<protein>
    <submittedName>
        <fullName evidence="2">Uncharacterized protein</fullName>
    </submittedName>
</protein>
<feature type="compositionally biased region" description="Polar residues" evidence="1">
    <location>
        <begin position="477"/>
        <end position="490"/>
    </location>
</feature>
<gene>
    <name evidence="2" type="ORF">ALECFALPRED_004376</name>
</gene>
<evidence type="ECO:0000256" key="1">
    <source>
        <dbReference type="SAM" id="MobiDB-lite"/>
    </source>
</evidence>
<feature type="region of interest" description="Disordered" evidence="1">
    <location>
        <begin position="132"/>
        <end position="239"/>
    </location>
</feature>
<feature type="region of interest" description="Disordered" evidence="1">
    <location>
        <begin position="342"/>
        <end position="404"/>
    </location>
</feature>
<keyword evidence="3" id="KW-1185">Reference proteome</keyword>
<name>A0A8H3EN57_9LECA</name>
<evidence type="ECO:0000313" key="2">
    <source>
        <dbReference type="EMBL" id="CAF9908309.1"/>
    </source>
</evidence>
<feature type="region of interest" description="Disordered" evidence="1">
    <location>
        <begin position="639"/>
        <end position="661"/>
    </location>
</feature>
<accession>A0A8H3EN57</accession>
<feature type="compositionally biased region" description="Basic and acidic residues" evidence="1">
    <location>
        <begin position="377"/>
        <end position="389"/>
    </location>
</feature>
<dbReference type="Proteomes" id="UP000664203">
    <property type="component" value="Unassembled WGS sequence"/>
</dbReference>
<dbReference type="AlphaFoldDB" id="A0A8H3EN57"/>
<feature type="compositionally biased region" description="Low complexity" evidence="1">
    <location>
        <begin position="221"/>
        <end position="238"/>
    </location>
</feature>